<dbReference type="AlphaFoldDB" id="A0A1I4WYH7"/>
<feature type="domain" description="N-acetyltransferase" evidence="3">
    <location>
        <begin position="2"/>
        <end position="165"/>
    </location>
</feature>
<dbReference type="PANTHER" id="PTHR43877:SF2">
    <property type="entry name" value="AMINOALKYLPHOSPHONATE N-ACETYLTRANSFERASE-RELATED"/>
    <property type="match status" value="1"/>
</dbReference>
<protein>
    <submittedName>
        <fullName evidence="4">L-amino acid N-acyltransferase YncA</fullName>
    </submittedName>
</protein>
<proteinExistence type="predicted"/>
<keyword evidence="2 4" id="KW-0012">Acyltransferase</keyword>
<reference evidence="5" key="1">
    <citation type="submission" date="2016-10" db="EMBL/GenBank/DDBJ databases">
        <authorList>
            <person name="Varghese N."/>
            <person name="Submissions S."/>
        </authorList>
    </citation>
    <scope>NUCLEOTIDE SEQUENCE [LARGE SCALE GENOMIC DNA]</scope>
    <source>
        <strain evidence="5">DSM 4002</strain>
    </source>
</reference>
<dbReference type="SUPFAM" id="SSF55729">
    <property type="entry name" value="Acyl-CoA N-acyltransferases (Nat)"/>
    <property type="match status" value="1"/>
</dbReference>
<dbReference type="GO" id="GO:0016747">
    <property type="term" value="F:acyltransferase activity, transferring groups other than amino-acyl groups"/>
    <property type="evidence" value="ECO:0007669"/>
    <property type="project" value="InterPro"/>
</dbReference>
<dbReference type="PANTHER" id="PTHR43877">
    <property type="entry name" value="AMINOALKYLPHOSPHONATE N-ACETYLTRANSFERASE-RELATED-RELATED"/>
    <property type="match status" value="1"/>
</dbReference>
<gene>
    <name evidence="4" type="ORF">SAMN05444143_107177</name>
</gene>
<keyword evidence="5" id="KW-1185">Reference proteome</keyword>
<dbReference type="Gene3D" id="3.40.630.30">
    <property type="match status" value="1"/>
</dbReference>
<dbReference type="EMBL" id="FOUT01000007">
    <property type="protein sequence ID" value="SFN18442.1"/>
    <property type="molecule type" value="Genomic_DNA"/>
</dbReference>
<name>A0A1I4WYH7_9FLAO</name>
<dbReference type="InterPro" id="IPR000182">
    <property type="entry name" value="GNAT_dom"/>
</dbReference>
<sequence>MITVLPATATDFATIRSIAYETWPIAYGEILSKSQLDYMLGAFYNDTALKESVSQRGHHFVLANEGNQTLGFASFEWNYDHQKQTKIHKIYILPSAQCKGVGKVLIDYIATEARKQGSLTLCLNVNRFNKAIAFYERMGFSIISEVNIELEHGYLMEDYVMERAI</sequence>
<evidence type="ECO:0000313" key="5">
    <source>
        <dbReference type="Proteomes" id="UP000182961"/>
    </source>
</evidence>
<dbReference type="CDD" id="cd04301">
    <property type="entry name" value="NAT_SF"/>
    <property type="match status" value="1"/>
</dbReference>
<dbReference type="Proteomes" id="UP000182961">
    <property type="component" value="Unassembled WGS sequence"/>
</dbReference>
<dbReference type="PROSITE" id="PS51186">
    <property type="entry name" value="GNAT"/>
    <property type="match status" value="1"/>
</dbReference>
<dbReference type="eggNOG" id="COG0456">
    <property type="taxonomic scope" value="Bacteria"/>
</dbReference>
<dbReference type="RefSeq" id="WP_024980761.1">
    <property type="nucleotide sequence ID" value="NZ_CBCRUM010000022.1"/>
</dbReference>
<dbReference type="InterPro" id="IPR050832">
    <property type="entry name" value="Bact_Acetyltransf"/>
</dbReference>
<dbReference type="Pfam" id="PF00583">
    <property type="entry name" value="Acetyltransf_1"/>
    <property type="match status" value="1"/>
</dbReference>
<evidence type="ECO:0000259" key="3">
    <source>
        <dbReference type="PROSITE" id="PS51186"/>
    </source>
</evidence>
<evidence type="ECO:0000313" key="4">
    <source>
        <dbReference type="EMBL" id="SFN18442.1"/>
    </source>
</evidence>
<keyword evidence="1 4" id="KW-0808">Transferase</keyword>
<accession>A0A1I4WYH7</accession>
<evidence type="ECO:0000256" key="1">
    <source>
        <dbReference type="ARBA" id="ARBA00022679"/>
    </source>
</evidence>
<evidence type="ECO:0000256" key="2">
    <source>
        <dbReference type="ARBA" id="ARBA00023315"/>
    </source>
</evidence>
<organism evidence="4 5">
    <name type="scientific">Flavobacterium succinicans</name>
    <dbReference type="NCBI Taxonomy" id="29536"/>
    <lineage>
        <taxon>Bacteria</taxon>
        <taxon>Pseudomonadati</taxon>
        <taxon>Bacteroidota</taxon>
        <taxon>Flavobacteriia</taxon>
        <taxon>Flavobacteriales</taxon>
        <taxon>Flavobacteriaceae</taxon>
        <taxon>Flavobacterium</taxon>
    </lineage>
</organism>
<dbReference type="InterPro" id="IPR016181">
    <property type="entry name" value="Acyl_CoA_acyltransferase"/>
</dbReference>